<dbReference type="PANTHER" id="PTHR35043">
    <property type="entry name" value="TRANSCRIPTION FACTOR DOMAIN-CONTAINING PROTEIN"/>
    <property type="match status" value="1"/>
</dbReference>
<feature type="transmembrane region" description="Helical" evidence="1">
    <location>
        <begin position="506"/>
        <end position="527"/>
    </location>
</feature>
<gene>
    <name evidence="2" type="ORF">FCULG_00007008</name>
</gene>
<dbReference type="PANTHER" id="PTHR35043:SF7">
    <property type="entry name" value="TRANSCRIPTION FACTOR DOMAIN-CONTAINING PROTEIN"/>
    <property type="match status" value="1"/>
</dbReference>
<organism evidence="2 3">
    <name type="scientific">Fusarium culmorum</name>
    <dbReference type="NCBI Taxonomy" id="5516"/>
    <lineage>
        <taxon>Eukaryota</taxon>
        <taxon>Fungi</taxon>
        <taxon>Dikarya</taxon>
        <taxon>Ascomycota</taxon>
        <taxon>Pezizomycotina</taxon>
        <taxon>Sordariomycetes</taxon>
        <taxon>Hypocreomycetidae</taxon>
        <taxon>Hypocreales</taxon>
        <taxon>Nectriaceae</taxon>
        <taxon>Fusarium</taxon>
    </lineage>
</organism>
<feature type="transmembrane region" description="Helical" evidence="1">
    <location>
        <begin position="476"/>
        <end position="494"/>
    </location>
</feature>
<keyword evidence="1" id="KW-0472">Membrane</keyword>
<sequence>MAHFNSTVVTQPFNISILTSNGTGQLNTVFAPPWIRTPNVRGTSEILQSCVLTLVACIYTALHLDVPKKKTWQHLFWQKTKWVVIALFAPELAVFVAATQLHYAWSLKSELLKIKKQRQESPGRKPDPDFEINLKYAFFIVMGAVRFDVHDIFSLEDLSARYRHKFNRTSLDRRSVRSAPASIIWLAERGYWIKVREQDIDDKSKADPVQKALVLIQVLWMVTHCIARRISNLPLSLLEFHTIVHAACAVILYVCWFKKPLDVQEAIVVPTKEYRGELTITLQKHFYADISYNMALFPPRENEEQPPPMDLNGSKMRWIEPRSGVVMSEGDVLTSGLALSATKVNKAYESSGYCLNPQAEPTGISIIMEPEFLNRWNAISTTYSVEDRRWLIDRIVMRADDQINGTQALVPEQKVLFVPLLKEIEPTGWVTDWQRLFWETESILHLHKEHPSGPRYAKNWKEVFDIKDLTVRDLRFIVLVVTLCGMYGGAHLAIRSRTFPSYVEMLLWMSSCITLASFSTMTSQIIARMEASGGIEALSNH</sequence>
<evidence type="ECO:0000256" key="1">
    <source>
        <dbReference type="SAM" id="Phobius"/>
    </source>
</evidence>
<evidence type="ECO:0000313" key="2">
    <source>
        <dbReference type="EMBL" id="PTD06728.1"/>
    </source>
</evidence>
<dbReference type="AlphaFoldDB" id="A0A2T4GT38"/>
<dbReference type="EMBL" id="PVEM01000006">
    <property type="protein sequence ID" value="PTD06728.1"/>
    <property type="molecule type" value="Genomic_DNA"/>
</dbReference>
<dbReference type="Proteomes" id="UP000241587">
    <property type="component" value="Unassembled WGS sequence"/>
</dbReference>
<keyword evidence="3" id="KW-1185">Reference proteome</keyword>
<keyword evidence="1" id="KW-0812">Transmembrane</keyword>
<keyword evidence="1" id="KW-1133">Transmembrane helix</keyword>
<protein>
    <submittedName>
        <fullName evidence="2">Uncharacterized protein</fullName>
    </submittedName>
</protein>
<accession>A0A2T4GT38</accession>
<reference evidence="2 3" key="1">
    <citation type="submission" date="2018-02" db="EMBL/GenBank/DDBJ databases">
        <title>Fusarium culmorum secondary metabolites in fungal-bacterial-plant interactions.</title>
        <authorList>
            <person name="Schmidt R."/>
        </authorList>
    </citation>
    <scope>NUCLEOTIDE SEQUENCE [LARGE SCALE GENOMIC DNA]</scope>
    <source>
        <strain evidence="2 3">PV</strain>
    </source>
</reference>
<dbReference type="OrthoDB" id="3061561at2759"/>
<feature type="transmembrane region" description="Helical" evidence="1">
    <location>
        <begin position="46"/>
        <end position="62"/>
    </location>
</feature>
<feature type="transmembrane region" description="Helical" evidence="1">
    <location>
        <begin position="82"/>
        <end position="105"/>
    </location>
</feature>
<name>A0A2T4GT38_FUSCU</name>
<comment type="caution">
    <text evidence="2">The sequence shown here is derived from an EMBL/GenBank/DDBJ whole genome shotgun (WGS) entry which is preliminary data.</text>
</comment>
<evidence type="ECO:0000313" key="3">
    <source>
        <dbReference type="Proteomes" id="UP000241587"/>
    </source>
</evidence>
<proteinExistence type="predicted"/>